<keyword evidence="1" id="KW-0472">Membrane</keyword>
<dbReference type="EMBL" id="CAJJDM010000097">
    <property type="protein sequence ID" value="CAD8093893.1"/>
    <property type="molecule type" value="Genomic_DNA"/>
</dbReference>
<feature type="transmembrane region" description="Helical" evidence="1">
    <location>
        <begin position="75"/>
        <end position="99"/>
    </location>
</feature>
<evidence type="ECO:0000313" key="4">
    <source>
        <dbReference type="Proteomes" id="UP000688137"/>
    </source>
</evidence>
<reference evidence="3" key="1">
    <citation type="submission" date="2021-01" db="EMBL/GenBank/DDBJ databases">
        <authorList>
            <consortium name="Genoscope - CEA"/>
            <person name="William W."/>
        </authorList>
    </citation>
    <scope>NUCLEOTIDE SEQUENCE</scope>
</reference>
<dbReference type="AlphaFoldDB" id="A0A8S1NWF9"/>
<evidence type="ECO:0000313" key="3">
    <source>
        <dbReference type="EMBL" id="CAD8093893.1"/>
    </source>
</evidence>
<organism evidence="3 4">
    <name type="scientific">Paramecium primaurelia</name>
    <dbReference type="NCBI Taxonomy" id="5886"/>
    <lineage>
        <taxon>Eukaryota</taxon>
        <taxon>Sar</taxon>
        <taxon>Alveolata</taxon>
        <taxon>Ciliophora</taxon>
        <taxon>Intramacronucleata</taxon>
        <taxon>Oligohymenophorea</taxon>
        <taxon>Peniculida</taxon>
        <taxon>Parameciidae</taxon>
        <taxon>Paramecium</taxon>
    </lineage>
</organism>
<dbReference type="OMA" id="HYKLQAY"/>
<feature type="transmembrane region" description="Helical" evidence="1">
    <location>
        <begin position="120"/>
        <end position="138"/>
    </location>
</feature>
<feature type="transmembrane region" description="Helical" evidence="1">
    <location>
        <begin position="6"/>
        <end position="25"/>
    </location>
</feature>
<evidence type="ECO:0000256" key="1">
    <source>
        <dbReference type="SAM" id="Phobius"/>
    </source>
</evidence>
<dbReference type="Pfam" id="PF00892">
    <property type="entry name" value="EamA"/>
    <property type="match status" value="2"/>
</dbReference>
<comment type="caution">
    <text evidence="3">The sequence shown here is derived from an EMBL/GenBank/DDBJ whole genome shotgun (WGS) entry which is preliminary data.</text>
</comment>
<accession>A0A8S1NWF9</accession>
<feature type="domain" description="EamA" evidence="2">
    <location>
        <begin position="9"/>
        <end position="139"/>
    </location>
</feature>
<feature type="transmembrane region" description="Helical" evidence="1">
    <location>
        <begin position="37"/>
        <end position="55"/>
    </location>
</feature>
<feature type="transmembrane region" description="Helical" evidence="1">
    <location>
        <begin position="247"/>
        <end position="269"/>
    </location>
</feature>
<protein>
    <recommendedName>
        <fullName evidence="2">EamA domain-containing protein</fullName>
    </recommendedName>
</protein>
<dbReference type="InterPro" id="IPR000620">
    <property type="entry name" value="EamA_dom"/>
</dbReference>
<gene>
    <name evidence="3" type="ORF">PPRIM_AZ9-3.1.T0940110</name>
</gene>
<feature type="transmembrane region" description="Helical" evidence="1">
    <location>
        <begin position="214"/>
        <end position="235"/>
    </location>
</feature>
<name>A0A8S1NWF9_PARPR</name>
<evidence type="ECO:0000259" key="2">
    <source>
        <dbReference type="Pfam" id="PF00892"/>
    </source>
</evidence>
<dbReference type="PANTHER" id="PTHR22911">
    <property type="entry name" value="ACYL-MALONYL CONDENSING ENZYME-RELATED"/>
    <property type="match status" value="1"/>
</dbReference>
<dbReference type="PANTHER" id="PTHR22911:SF137">
    <property type="entry name" value="SOLUTE CARRIER FAMILY 35 MEMBER G2-RELATED"/>
    <property type="match status" value="1"/>
</dbReference>
<keyword evidence="1" id="KW-1133">Transmembrane helix</keyword>
<sequence>MELENIAIMQQISSSLFAAITAMLLKLVQGLDFNQTLYLRALCSFIFLVCAVKHYKLQTCNFDQKNMQSLIQRGMLASFGAFMYFKGLDLVLVSESIILNRMSPLWTSFIQIVILKKEQFNFRLFLNMLLCGLGIYLVTRNNTNKKQTNDVENEYYHIIGIILILLASISQAIVNILIKQMDKQVDSLVISCYQSFFGIIFPSFNSIINGSTYIIPSLNETLMIFIITVVSILAGQLQVQALRQGKLSVISNVSQIQILFGYLIDFFVFKIKFSGKQILGNILLLFSLIPLIWK</sequence>
<feature type="domain" description="EamA" evidence="2">
    <location>
        <begin position="159"/>
        <end position="289"/>
    </location>
</feature>
<feature type="transmembrane region" description="Helical" evidence="1">
    <location>
        <begin position="275"/>
        <end position="293"/>
    </location>
</feature>
<feature type="transmembrane region" description="Helical" evidence="1">
    <location>
        <begin position="190"/>
        <end position="208"/>
    </location>
</feature>
<keyword evidence="4" id="KW-1185">Reference proteome</keyword>
<dbReference type="GO" id="GO:0016020">
    <property type="term" value="C:membrane"/>
    <property type="evidence" value="ECO:0007669"/>
    <property type="project" value="InterPro"/>
</dbReference>
<proteinExistence type="predicted"/>
<dbReference type="Proteomes" id="UP000688137">
    <property type="component" value="Unassembled WGS sequence"/>
</dbReference>
<keyword evidence="1" id="KW-0812">Transmembrane</keyword>
<feature type="transmembrane region" description="Helical" evidence="1">
    <location>
        <begin position="158"/>
        <end position="178"/>
    </location>
</feature>